<dbReference type="SUPFAM" id="SSF49749">
    <property type="entry name" value="Group II dsDNA viruses VP"/>
    <property type="match status" value="1"/>
</dbReference>
<protein>
    <recommendedName>
        <fullName evidence="2">Major capsid protein N-terminal domain-containing protein</fullName>
    </recommendedName>
</protein>
<evidence type="ECO:0008006" key="2">
    <source>
        <dbReference type="Google" id="ProtNLM"/>
    </source>
</evidence>
<evidence type="ECO:0000313" key="1">
    <source>
        <dbReference type="EMBL" id="QHT20089.1"/>
    </source>
</evidence>
<sequence>MTSINQSSGQGALFELVARGVKDTYFLKDSKESFYPYDASYESSAHHLAERKTIVPINGTSWGNTFEVEIDPYGDVMTECAFEIDLPTWLPQLPRVLGGPLYKPSVINGLYPITTKINLESYGYVNYIGYFLFEKIQFYQDQFLIQEWSGDGLLAKQLSEGSYTSSFLQQTLGGLLEPIDPVTNLPTNRGIQLRATPGHLRVKLPLPGLQCPGDGGFPLVAMAWQKFRLKVTLRKLEDLVVCSNESLYRPNITPWLVPEFTYTGENGVQIDFTPNTLAEMGNPTILLSTVQHYVPPRVQEELRSTPIQIPFRRQFENNFTFGELDYIPLDKGGTAAVTRRLDGRHPTEKIFWFFRNQTSIDRNRLDNFSNDYFLPIPPAVIPPTATNPYTLFYGAYFYKMKLVIAGRDRENLHEPFLWQDICQLVKDEKASGLGIGEMKWSTGDNYGTIYPAPRQPEGTVNFTTADRPTLHIDLANITGNEYDGRRRSEFRVFTEGWDVYDVREGRGRLLFAN</sequence>
<proteinExistence type="predicted"/>
<dbReference type="InterPro" id="IPR038519">
    <property type="entry name" value="MCP_C_sf"/>
</dbReference>
<dbReference type="InterPro" id="IPR016112">
    <property type="entry name" value="VP_dsDNA_II"/>
</dbReference>
<dbReference type="Gene3D" id="2.70.9.20">
    <property type="entry name" value="Major capsid protein Vp54"/>
    <property type="match status" value="1"/>
</dbReference>
<name>A0A6C0DVP3_9ZZZZ</name>
<accession>A0A6C0DVP3</accession>
<dbReference type="EMBL" id="MN739677">
    <property type="protein sequence ID" value="QHT20089.1"/>
    <property type="molecule type" value="Genomic_DNA"/>
</dbReference>
<reference evidence="1" key="1">
    <citation type="journal article" date="2020" name="Nature">
        <title>Giant virus diversity and host interactions through global metagenomics.</title>
        <authorList>
            <person name="Schulz F."/>
            <person name="Roux S."/>
            <person name="Paez-Espino D."/>
            <person name="Jungbluth S."/>
            <person name="Walsh D.A."/>
            <person name="Denef V.J."/>
            <person name="McMahon K.D."/>
            <person name="Konstantinidis K.T."/>
            <person name="Eloe-Fadrosh E.A."/>
            <person name="Kyrpides N.C."/>
            <person name="Woyke T."/>
        </authorList>
    </citation>
    <scope>NUCLEOTIDE SEQUENCE</scope>
    <source>
        <strain evidence="1">GVMAG-M-3300023174-60</strain>
    </source>
</reference>
<organism evidence="1">
    <name type="scientific">viral metagenome</name>
    <dbReference type="NCBI Taxonomy" id="1070528"/>
    <lineage>
        <taxon>unclassified sequences</taxon>
        <taxon>metagenomes</taxon>
        <taxon>organismal metagenomes</taxon>
    </lineage>
</organism>
<dbReference type="Gene3D" id="2.70.9.10">
    <property type="entry name" value="Adenovirus Type 2 Hexon, domain 4"/>
    <property type="match status" value="1"/>
</dbReference>
<dbReference type="AlphaFoldDB" id="A0A6C0DVP3"/>